<feature type="signal peptide" evidence="1">
    <location>
        <begin position="1"/>
        <end position="17"/>
    </location>
</feature>
<dbReference type="RefSeq" id="WP_172356038.1">
    <property type="nucleotide sequence ID" value="NZ_CP053661.1"/>
</dbReference>
<gene>
    <name evidence="2" type="ORF">HPC62_12260</name>
</gene>
<dbReference type="EMBL" id="CP053661">
    <property type="protein sequence ID" value="QKD82857.1"/>
    <property type="molecule type" value="Genomic_DNA"/>
</dbReference>
<proteinExistence type="predicted"/>
<keyword evidence="1" id="KW-0732">Signal</keyword>
<sequence>MRLVLGAIALGSSVGIAAPVSAGPAEPGSTSFIAQPQRMAQRTVQRVVDGLPPPPDAGVGTFYPQPGAAVGSDGRGTSTAQFSGQQYVVIVNGNSPLLLSQVQQVAPGAGLQSYQGQQVIQAGVFGEEWTASQQVQALAAQGITAQVVAVSGGVAPVQTIYPDAAQASLDPLPPAPPVEVPFGQYPALEPQPAPAYDYGTADRSRGYYVLIPGTSGSLSRVSEQVRLLSEGFPVAGRVQERDRPHGPHVLVGPFSGRSAAERWNRYFRDFGLNARVHYER</sequence>
<evidence type="ECO:0000313" key="3">
    <source>
        <dbReference type="Proteomes" id="UP000505210"/>
    </source>
</evidence>
<evidence type="ECO:0000256" key="1">
    <source>
        <dbReference type="SAM" id="SignalP"/>
    </source>
</evidence>
<protein>
    <recommendedName>
        <fullName evidence="4">SPOR domain-containing protein</fullName>
    </recommendedName>
</protein>
<dbReference type="AlphaFoldDB" id="A0A6M8BDC2"/>
<accession>A0A6M8BDC2</accession>
<reference evidence="2 3" key="1">
    <citation type="submission" date="2020-05" db="EMBL/GenBank/DDBJ databases">
        <title>Complete genome sequence of of a novel Thermoleptolyngbya strain isolated from hot springs of Ganzi, Sichuan China.</title>
        <authorList>
            <person name="Tang J."/>
            <person name="Daroch M."/>
            <person name="Li L."/>
            <person name="Waleron K."/>
            <person name="Waleron M."/>
            <person name="Waleron M."/>
        </authorList>
    </citation>
    <scope>NUCLEOTIDE SEQUENCE [LARGE SCALE GENOMIC DNA]</scope>
    <source>
        <strain evidence="2 3">PKUAC-SCTA183</strain>
    </source>
</reference>
<dbReference type="KEGG" id="theu:HPC62_12260"/>
<dbReference type="Proteomes" id="UP000505210">
    <property type="component" value="Chromosome"/>
</dbReference>
<organism evidence="2 3">
    <name type="scientific">Thermoleptolyngbya sichuanensis A183</name>
    <dbReference type="NCBI Taxonomy" id="2737172"/>
    <lineage>
        <taxon>Bacteria</taxon>
        <taxon>Bacillati</taxon>
        <taxon>Cyanobacteriota</taxon>
        <taxon>Cyanophyceae</taxon>
        <taxon>Oculatellales</taxon>
        <taxon>Oculatellaceae</taxon>
        <taxon>Thermoleptolyngbya</taxon>
        <taxon>Thermoleptolyngbya sichuanensis</taxon>
    </lineage>
</organism>
<name>A0A6M8BDC2_9CYAN</name>
<keyword evidence="3" id="KW-1185">Reference proteome</keyword>
<feature type="chain" id="PRO_5027122017" description="SPOR domain-containing protein" evidence="1">
    <location>
        <begin position="18"/>
        <end position="280"/>
    </location>
</feature>
<evidence type="ECO:0000313" key="2">
    <source>
        <dbReference type="EMBL" id="QKD82857.1"/>
    </source>
</evidence>
<evidence type="ECO:0008006" key="4">
    <source>
        <dbReference type="Google" id="ProtNLM"/>
    </source>
</evidence>